<feature type="coiled-coil region" evidence="2">
    <location>
        <begin position="324"/>
        <end position="351"/>
    </location>
</feature>
<name>A0A1S3FS49_DIPOR</name>
<dbReference type="PANTHER" id="PTHR32083:SF32">
    <property type="entry name" value="COILED-COIL DOMAIN-CONTAINING PROTEIN 110"/>
    <property type="match status" value="1"/>
</dbReference>
<feature type="region of interest" description="Disordered" evidence="3">
    <location>
        <begin position="24"/>
        <end position="55"/>
    </location>
</feature>
<dbReference type="GO" id="GO:0005856">
    <property type="term" value="C:cytoskeleton"/>
    <property type="evidence" value="ECO:0007669"/>
    <property type="project" value="TreeGrafter"/>
</dbReference>
<evidence type="ECO:0000256" key="1">
    <source>
        <dbReference type="ARBA" id="ARBA00023054"/>
    </source>
</evidence>
<evidence type="ECO:0000313" key="5">
    <source>
        <dbReference type="RefSeq" id="XP_012879386.1"/>
    </source>
</evidence>
<feature type="coiled-coil region" evidence="2">
    <location>
        <begin position="509"/>
        <end position="536"/>
    </location>
</feature>
<dbReference type="KEGG" id="dord:105991317"/>
<reference evidence="5" key="1">
    <citation type="submission" date="2025-08" db="UniProtKB">
        <authorList>
            <consortium name="RefSeq"/>
        </authorList>
    </citation>
    <scope>IDENTIFICATION</scope>
    <source>
        <tissue evidence="5">Kidney</tissue>
    </source>
</reference>
<feature type="region of interest" description="Disordered" evidence="3">
    <location>
        <begin position="104"/>
        <end position="124"/>
    </location>
</feature>
<proteinExistence type="predicted"/>
<evidence type="ECO:0000256" key="3">
    <source>
        <dbReference type="SAM" id="MobiDB-lite"/>
    </source>
</evidence>
<evidence type="ECO:0000313" key="4">
    <source>
        <dbReference type="Proteomes" id="UP000081671"/>
    </source>
</evidence>
<dbReference type="InParanoid" id="A0A1S3FS49"/>
<keyword evidence="4" id="KW-1185">Reference proteome</keyword>
<dbReference type="AlphaFoldDB" id="A0A1S3FS49"/>
<dbReference type="RefSeq" id="XP_012879386.1">
    <property type="nucleotide sequence ID" value="XM_013023932.1"/>
</dbReference>
<feature type="compositionally biased region" description="Pro residues" evidence="3">
    <location>
        <begin position="32"/>
        <end position="43"/>
    </location>
</feature>
<evidence type="ECO:0000256" key="2">
    <source>
        <dbReference type="SAM" id="Coils"/>
    </source>
</evidence>
<accession>A0A1S3FS49</accession>
<feature type="compositionally biased region" description="Low complexity" evidence="3">
    <location>
        <begin position="104"/>
        <end position="116"/>
    </location>
</feature>
<sequence>MNPSRGLGFRAPPRGAAVSILTNCTQPGLSPLRPPPLRGPSAPPGGHQGHGRSESLPLPSLATCQCFLAAELKTLLDSVTEKHPEEENEVDAFLLSASKILNSSEGVQESGGSEAEYGSVSESENQIQPQSALKVLQHQLESFQALRMQTLQNVTMVQSEISEILNKSIIEVESPQFSSEKALVFSPFADKDLPLEKQENTLSVEKNHHFEDPKAFHSREEKFNSNIVNGLSQHVTTPCQIHFKDTLTPENLMRSTDNSASSITMGSSENSDIVRNCNKVYSFLPIGPQNMSPSGTDLLEKSKVSEQFLKHGFCENLEDICFSIKHMKEKLQKSQERELALTSELQNLKTDTNTYSNGKFNLCPIQKEQMNFVKEENIGANLNDDLKSKRISELEALINKLLPLKDTVAKFHVSFCRKCRKLSKSEMHWGRRNERNSKDIPLTSKNITDLKFHSRVPKHTLSCLDQRKHEVKEAERRPFVVNPGSMILEDEKNASVNSVADCVAKIQYLQHYLKDSMHVQRKVAELESENRTLKAKMKPLIYTTQSMIQKMEMYEKQLTSLVEEKSVIHSKLLKEEEESQECLKEFKKLISKYNVLQSQNKILEEKNSQLSLEKQQMSEALEQLKSKDHKTQNDMVLIHKENNRMSIEMEAMKSNILLVQDEKDELEKNAYHLLKDKNSLENQLKENQLEMLQLKEKEKLAQTEQEALLQILESLKHEKLNLETALEDSTAARQRMEQEMENVQSYQSTAEENFLKEIKNAKAEASIYKNSLSEMREECEMLSKMVREIKTDNQILKGELKKHTQENTKFEKSISRLTEDKVFLENYVRSIENERDTLEFEMRNLQRDYLNLSGKMCNQHNDRPKMTYASRREKFHFDNYEDTTRSRNRPLAPDLKGIPNKLYQLVPSKIM</sequence>
<dbReference type="PANTHER" id="PTHR32083">
    <property type="entry name" value="CILIA AND FLAGELLA-ASSOCIATED PROTEIN 58-RELATED"/>
    <property type="match status" value="1"/>
</dbReference>
<keyword evidence="1 2" id="KW-0175">Coiled coil</keyword>
<dbReference type="GeneID" id="105991317"/>
<feature type="coiled-coil region" evidence="2">
    <location>
        <begin position="586"/>
        <end position="848"/>
    </location>
</feature>
<dbReference type="OrthoDB" id="9947236at2759"/>
<dbReference type="FunCoup" id="A0A1S3FS49">
    <property type="interactions" value="380"/>
</dbReference>
<organism evidence="4 5">
    <name type="scientific">Dipodomys ordii</name>
    <name type="common">Ord's kangaroo rat</name>
    <dbReference type="NCBI Taxonomy" id="10020"/>
    <lineage>
        <taxon>Eukaryota</taxon>
        <taxon>Metazoa</taxon>
        <taxon>Chordata</taxon>
        <taxon>Craniata</taxon>
        <taxon>Vertebrata</taxon>
        <taxon>Euteleostomi</taxon>
        <taxon>Mammalia</taxon>
        <taxon>Eutheria</taxon>
        <taxon>Euarchontoglires</taxon>
        <taxon>Glires</taxon>
        <taxon>Rodentia</taxon>
        <taxon>Castorimorpha</taxon>
        <taxon>Heteromyidae</taxon>
        <taxon>Dipodomyinae</taxon>
        <taxon>Dipodomys</taxon>
    </lineage>
</organism>
<protein>
    <submittedName>
        <fullName evidence="5">Coiled-coil domain-containing protein 110</fullName>
    </submittedName>
</protein>
<dbReference type="Proteomes" id="UP000081671">
    <property type="component" value="Unplaced"/>
</dbReference>
<dbReference type="CTD" id="256309"/>
<gene>
    <name evidence="5" type="primary">Ccdc110</name>
</gene>